<organism evidence="1 2">
    <name type="scientific">Iodobacter fluviatilis</name>
    <dbReference type="NCBI Taxonomy" id="537"/>
    <lineage>
        <taxon>Bacteria</taxon>
        <taxon>Pseudomonadati</taxon>
        <taxon>Pseudomonadota</taxon>
        <taxon>Betaproteobacteria</taxon>
        <taxon>Neisseriales</taxon>
        <taxon>Chitinibacteraceae</taxon>
        <taxon>Iodobacter</taxon>
    </lineage>
</organism>
<dbReference type="KEGG" id="ifl:C1H71_09290"/>
<gene>
    <name evidence="1" type="ORF">C1H71_09290</name>
</gene>
<dbReference type="InterPro" id="IPR007438">
    <property type="entry name" value="DUF488"/>
</dbReference>
<accession>A0A7G3G8X4</accession>
<dbReference type="Pfam" id="PF04343">
    <property type="entry name" value="DUF488"/>
    <property type="match status" value="1"/>
</dbReference>
<dbReference type="Proteomes" id="UP000515917">
    <property type="component" value="Chromosome"/>
</dbReference>
<dbReference type="AlphaFoldDB" id="A0A7G3G8X4"/>
<dbReference type="EMBL" id="CP025781">
    <property type="protein sequence ID" value="QBC43721.1"/>
    <property type="molecule type" value="Genomic_DNA"/>
</dbReference>
<dbReference type="RefSeq" id="WP_130106295.1">
    <property type="nucleotide sequence ID" value="NZ_CP025781.1"/>
</dbReference>
<evidence type="ECO:0008006" key="3">
    <source>
        <dbReference type="Google" id="ProtNLM"/>
    </source>
</evidence>
<reference evidence="1 2" key="1">
    <citation type="submission" date="2018-01" db="EMBL/GenBank/DDBJ databases">
        <title>Genome sequence of Iodobacter sp. strain PCH194 isolated from Indian Trans-Himalaya.</title>
        <authorList>
            <person name="Kumar V."/>
            <person name="Thakur V."/>
            <person name="Kumar S."/>
            <person name="Singh D."/>
        </authorList>
    </citation>
    <scope>NUCLEOTIDE SEQUENCE [LARGE SCALE GENOMIC DNA]</scope>
    <source>
        <strain evidence="1 2">PCH194</strain>
    </source>
</reference>
<name>A0A7G3G8X4_9NEIS</name>
<dbReference type="PANTHER" id="PTHR39337:SF1">
    <property type="entry name" value="BLR5642 PROTEIN"/>
    <property type="match status" value="1"/>
</dbReference>
<sequence length="147" mass="17349">MSEIFTIGFTDKSAREFFYLISQNNVKRIIDTRINTGSQLSGFAKKNDLQYFLKEICNVDYVWVADFAPTKDLLSRYRSNGITWTEYENLYVDLIIKRKVEKKYSPEFLDGSCLLCSEHQPHFCHRRLLVEYLNLSWGSSFEVKHLL</sequence>
<evidence type="ECO:0000313" key="1">
    <source>
        <dbReference type="EMBL" id="QBC43721.1"/>
    </source>
</evidence>
<protein>
    <recommendedName>
        <fullName evidence="3">DUF488 domain-containing protein</fullName>
    </recommendedName>
</protein>
<keyword evidence="2" id="KW-1185">Reference proteome</keyword>
<proteinExistence type="predicted"/>
<evidence type="ECO:0000313" key="2">
    <source>
        <dbReference type="Proteomes" id="UP000515917"/>
    </source>
</evidence>
<dbReference type="PANTHER" id="PTHR39337">
    <property type="entry name" value="BLR5642 PROTEIN"/>
    <property type="match status" value="1"/>
</dbReference>